<evidence type="ECO:0000313" key="3">
    <source>
        <dbReference type="EMBL" id="EHA56718.1"/>
    </source>
</evidence>
<dbReference type="InParanoid" id="G4MKC7"/>
<dbReference type="KEGG" id="mgr:MGG_16141"/>
<name>G4MKC7_PYRO7</name>
<keyword evidence="2" id="KW-1133">Transmembrane helix</keyword>
<feature type="transmembrane region" description="Helical" evidence="2">
    <location>
        <begin position="15"/>
        <end position="36"/>
    </location>
</feature>
<dbReference type="OrthoDB" id="5232167at2759"/>
<dbReference type="AlphaFoldDB" id="G4MKC7"/>
<evidence type="ECO:0000313" key="4">
    <source>
        <dbReference type="Proteomes" id="UP000009058"/>
    </source>
</evidence>
<gene>
    <name evidence="3" type="ORF">MGG_16141</name>
</gene>
<feature type="region of interest" description="Disordered" evidence="1">
    <location>
        <begin position="76"/>
        <end position="104"/>
    </location>
</feature>
<reference key="2">
    <citation type="submission" date="2011-05" db="EMBL/GenBank/DDBJ databases">
        <title>The Genome Sequence of Magnaporthe oryzae 70-15.</title>
        <authorList>
            <consortium name="The Broad Institute Genome Sequencing Platform"/>
            <person name="Ma L.-J."/>
            <person name="Dead R."/>
            <person name="Young S.K."/>
            <person name="Zeng Q."/>
            <person name="Gargeya S."/>
            <person name="Fitzgerald M."/>
            <person name="Haas B."/>
            <person name="Abouelleil A."/>
            <person name="Alvarado L."/>
            <person name="Arachchi H.M."/>
            <person name="Berlin A."/>
            <person name="Brown A."/>
            <person name="Chapman S.B."/>
            <person name="Chen Z."/>
            <person name="Dunbar C."/>
            <person name="Freedman E."/>
            <person name="Gearin G."/>
            <person name="Gellesch M."/>
            <person name="Goldberg J."/>
            <person name="Griggs A."/>
            <person name="Gujja S."/>
            <person name="Heiman D."/>
            <person name="Howarth C."/>
            <person name="Larson L."/>
            <person name="Lui A."/>
            <person name="MacDonald P.J.P."/>
            <person name="Mehta T."/>
            <person name="Montmayeur A."/>
            <person name="Murphy C."/>
            <person name="Neiman D."/>
            <person name="Pearson M."/>
            <person name="Priest M."/>
            <person name="Roberts A."/>
            <person name="Saif S."/>
            <person name="Shea T."/>
            <person name="Shenoy N."/>
            <person name="Sisk P."/>
            <person name="Stolte C."/>
            <person name="Sykes S."/>
            <person name="Yandava C."/>
            <person name="Wortman J."/>
            <person name="Nusbaum C."/>
            <person name="Birren B."/>
        </authorList>
    </citation>
    <scope>NUCLEOTIDE SEQUENCE</scope>
    <source>
        <strain>70-15</strain>
    </source>
</reference>
<dbReference type="GeneID" id="12984441"/>
<dbReference type="SMR" id="G4MKC7"/>
<sequence length="119" mass="13325">MKMKSTIRQHRQHPLISAAIALSAIIVTTLILFWSYGGSFSRYQHQRPYSKYRLAVRPKEGVRHLPRLRQLRAESVRQQQEQQLVPHSTAHAAAADSGFGNQQHDVAGDAVDAVSITPS</sequence>
<feature type="compositionally biased region" description="Polar residues" evidence="1">
    <location>
        <begin position="76"/>
        <end position="86"/>
    </location>
</feature>
<reference evidence="3 4" key="1">
    <citation type="journal article" date="2005" name="Nature">
        <title>The genome sequence of the rice blast fungus Magnaporthe grisea.</title>
        <authorList>
            <person name="Dean R.A."/>
            <person name="Talbot N.J."/>
            <person name="Ebbole D.J."/>
            <person name="Farman M.L."/>
            <person name="Mitchell T.K."/>
            <person name="Orbach M.J."/>
            <person name="Thon M."/>
            <person name="Kulkarni R."/>
            <person name="Xu J.R."/>
            <person name="Pan H."/>
            <person name="Read N.D."/>
            <person name="Lee Y.H."/>
            <person name="Carbone I."/>
            <person name="Brown D."/>
            <person name="Oh Y.Y."/>
            <person name="Donofrio N."/>
            <person name="Jeong J.S."/>
            <person name="Soanes D.M."/>
            <person name="Djonovic S."/>
            <person name="Kolomiets E."/>
            <person name="Rehmeyer C."/>
            <person name="Li W."/>
            <person name="Harding M."/>
            <person name="Kim S."/>
            <person name="Lebrun M.H."/>
            <person name="Bohnert H."/>
            <person name="Coughlan S."/>
            <person name="Butler J."/>
            <person name="Calvo S."/>
            <person name="Ma L.J."/>
            <person name="Nicol R."/>
            <person name="Purcell S."/>
            <person name="Nusbaum C."/>
            <person name="Galagan J.E."/>
            <person name="Birren B.W."/>
        </authorList>
    </citation>
    <scope>NUCLEOTIDE SEQUENCE [LARGE SCALE GENOMIC DNA]</scope>
    <source>
        <strain evidence="4">70-15 / ATCC MYA-4617 / FGSC 8958</strain>
    </source>
</reference>
<dbReference type="EMBL" id="CM001231">
    <property type="protein sequence ID" value="EHA56718.1"/>
    <property type="molecule type" value="Genomic_DNA"/>
</dbReference>
<dbReference type="RefSeq" id="XP_003709330.1">
    <property type="nucleotide sequence ID" value="XM_003709282.1"/>
</dbReference>
<dbReference type="Proteomes" id="UP000009058">
    <property type="component" value="Chromosome 1"/>
</dbReference>
<proteinExistence type="predicted"/>
<keyword evidence="4" id="KW-1185">Reference proteome</keyword>
<keyword evidence="2" id="KW-0812">Transmembrane</keyword>
<keyword evidence="2" id="KW-0472">Membrane</keyword>
<organism evidence="3 4">
    <name type="scientific">Pyricularia oryzae (strain 70-15 / ATCC MYA-4617 / FGSC 8958)</name>
    <name type="common">Rice blast fungus</name>
    <name type="synonym">Magnaporthe oryzae</name>
    <dbReference type="NCBI Taxonomy" id="242507"/>
    <lineage>
        <taxon>Eukaryota</taxon>
        <taxon>Fungi</taxon>
        <taxon>Dikarya</taxon>
        <taxon>Ascomycota</taxon>
        <taxon>Pezizomycotina</taxon>
        <taxon>Sordariomycetes</taxon>
        <taxon>Sordariomycetidae</taxon>
        <taxon>Magnaporthales</taxon>
        <taxon>Pyriculariaceae</taxon>
        <taxon>Pyricularia</taxon>
    </lineage>
</organism>
<protein>
    <submittedName>
        <fullName evidence="3">Uncharacterized protein</fullName>
    </submittedName>
</protein>
<dbReference type="HOGENOM" id="CLU_2061963_0_0_1"/>
<accession>G4MKC7</accession>
<evidence type="ECO:0000256" key="1">
    <source>
        <dbReference type="SAM" id="MobiDB-lite"/>
    </source>
</evidence>
<dbReference type="VEuPathDB" id="FungiDB:MGG_16141"/>
<evidence type="ECO:0000256" key="2">
    <source>
        <dbReference type="SAM" id="Phobius"/>
    </source>
</evidence>